<feature type="region of interest" description="Disordered" evidence="1">
    <location>
        <begin position="118"/>
        <end position="142"/>
    </location>
</feature>
<sequence length="355" mass="38890">MNNATPPAPSKPKPQPPHLCLCGLPASLEHSNIFCSSACALSDTMNTLSARKPSHYRSQSLKDDSEARKVFKNFPFLMDGFTPKTRRTHTGARVDRPSELCSDVNLTETDARTRMTQSLEADAPPAVGRDKEPSYNGRTNVRGSQVASDGILSEFTPEGNDAVLAPVEEHGTSDLKRDKSSVDEARAKLDHLRNILCPGLSIPAHPGRHLGIPSPIPETSEFSPTVSVTDNTELNAAADCLVSDRVNGSGRMHSHSIARLRIPTTSQATVNHQPSNHPRLSAGLRRSRSFAGYNTSQASRASDLTMLTPLTRARNEQEFHDTLWAYVAEIREGFKLEDMVNDKRIWGSVSDDEDE</sequence>
<accession>R7RX17</accession>
<name>R7RX17_STEHR</name>
<gene>
    <name evidence="2" type="ORF">STEHIDRAFT_116562</name>
</gene>
<dbReference type="GeneID" id="18795941"/>
<dbReference type="AlphaFoldDB" id="R7RX17"/>
<dbReference type="Proteomes" id="UP000053927">
    <property type="component" value="Unassembled WGS sequence"/>
</dbReference>
<evidence type="ECO:0000313" key="3">
    <source>
        <dbReference type="Proteomes" id="UP000053927"/>
    </source>
</evidence>
<dbReference type="EMBL" id="JH687405">
    <property type="protein sequence ID" value="EIM79358.1"/>
    <property type="molecule type" value="Genomic_DNA"/>
</dbReference>
<dbReference type="RefSeq" id="XP_007311499.1">
    <property type="nucleotide sequence ID" value="XM_007311437.1"/>
</dbReference>
<proteinExistence type="predicted"/>
<reference evidence="3" key="1">
    <citation type="journal article" date="2012" name="Science">
        <title>The Paleozoic origin of enzymatic lignin decomposition reconstructed from 31 fungal genomes.</title>
        <authorList>
            <person name="Floudas D."/>
            <person name="Binder M."/>
            <person name="Riley R."/>
            <person name="Barry K."/>
            <person name="Blanchette R.A."/>
            <person name="Henrissat B."/>
            <person name="Martinez A.T."/>
            <person name="Otillar R."/>
            <person name="Spatafora J.W."/>
            <person name="Yadav J.S."/>
            <person name="Aerts A."/>
            <person name="Benoit I."/>
            <person name="Boyd A."/>
            <person name="Carlson A."/>
            <person name="Copeland A."/>
            <person name="Coutinho P.M."/>
            <person name="de Vries R.P."/>
            <person name="Ferreira P."/>
            <person name="Findley K."/>
            <person name="Foster B."/>
            <person name="Gaskell J."/>
            <person name="Glotzer D."/>
            <person name="Gorecki P."/>
            <person name="Heitman J."/>
            <person name="Hesse C."/>
            <person name="Hori C."/>
            <person name="Igarashi K."/>
            <person name="Jurgens J.A."/>
            <person name="Kallen N."/>
            <person name="Kersten P."/>
            <person name="Kohler A."/>
            <person name="Kuees U."/>
            <person name="Kumar T.K.A."/>
            <person name="Kuo A."/>
            <person name="LaButti K."/>
            <person name="Larrondo L.F."/>
            <person name="Lindquist E."/>
            <person name="Ling A."/>
            <person name="Lombard V."/>
            <person name="Lucas S."/>
            <person name="Lundell T."/>
            <person name="Martin R."/>
            <person name="McLaughlin D.J."/>
            <person name="Morgenstern I."/>
            <person name="Morin E."/>
            <person name="Murat C."/>
            <person name="Nagy L.G."/>
            <person name="Nolan M."/>
            <person name="Ohm R.A."/>
            <person name="Patyshakuliyeva A."/>
            <person name="Rokas A."/>
            <person name="Ruiz-Duenas F.J."/>
            <person name="Sabat G."/>
            <person name="Salamov A."/>
            <person name="Samejima M."/>
            <person name="Schmutz J."/>
            <person name="Slot J.C."/>
            <person name="St John F."/>
            <person name="Stenlid J."/>
            <person name="Sun H."/>
            <person name="Sun S."/>
            <person name="Syed K."/>
            <person name="Tsang A."/>
            <person name="Wiebenga A."/>
            <person name="Young D."/>
            <person name="Pisabarro A."/>
            <person name="Eastwood D.C."/>
            <person name="Martin F."/>
            <person name="Cullen D."/>
            <person name="Grigoriev I.V."/>
            <person name="Hibbett D.S."/>
        </authorList>
    </citation>
    <scope>NUCLEOTIDE SEQUENCE [LARGE SCALE GENOMIC DNA]</scope>
    <source>
        <strain evidence="3">FP-91666</strain>
    </source>
</reference>
<organism evidence="2 3">
    <name type="scientific">Stereum hirsutum (strain FP-91666)</name>
    <name type="common">White-rot fungus</name>
    <dbReference type="NCBI Taxonomy" id="721885"/>
    <lineage>
        <taxon>Eukaryota</taxon>
        <taxon>Fungi</taxon>
        <taxon>Dikarya</taxon>
        <taxon>Basidiomycota</taxon>
        <taxon>Agaricomycotina</taxon>
        <taxon>Agaricomycetes</taxon>
        <taxon>Russulales</taxon>
        <taxon>Stereaceae</taxon>
        <taxon>Stereum</taxon>
    </lineage>
</organism>
<evidence type="ECO:0000313" key="2">
    <source>
        <dbReference type="EMBL" id="EIM79358.1"/>
    </source>
</evidence>
<dbReference type="KEGG" id="shs:STEHIDRAFT_116562"/>
<evidence type="ECO:0000256" key="1">
    <source>
        <dbReference type="SAM" id="MobiDB-lite"/>
    </source>
</evidence>
<protein>
    <submittedName>
        <fullName evidence="2">Uncharacterized protein</fullName>
    </submittedName>
</protein>
<keyword evidence="3" id="KW-1185">Reference proteome</keyword>